<gene>
    <name evidence="1" type="ORF">Cylst_2374</name>
</gene>
<sequence>MMLKKFYLFGTILTTISLGHISRESALAAFVDVTEVTPPGAPSNCEPYTTVFPGFKYKGKIVSHSGAPYNLLIYGNNSKKQPKFLYRVYNPEGSLVGDLFFIINPATKKTFKVTVHSCGLPTKNYPIIGVNFGNSTYKYIAILGFQEFTVNNTALLPVEVSVFSKFQGPKD</sequence>
<reference evidence="1 2" key="1">
    <citation type="submission" date="2012-06" db="EMBL/GenBank/DDBJ databases">
        <title>Finished chromosome of genome of Cylindrospermum stagnale PCC 7417.</title>
        <authorList>
            <consortium name="US DOE Joint Genome Institute"/>
            <person name="Gugger M."/>
            <person name="Coursin T."/>
            <person name="Rippka R."/>
            <person name="Tandeau De Marsac N."/>
            <person name="Huntemann M."/>
            <person name="Wei C.-L."/>
            <person name="Han J."/>
            <person name="Detter J.C."/>
            <person name="Han C."/>
            <person name="Tapia R."/>
            <person name="Chen A."/>
            <person name="Kyrpides N."/>
            <person name="Mavromatis K."/>
            <person name="Markowitz V."/>
            <person name="Szeto E."/>
            <person name="Ivanova N."/>
            <person name="Pagani I."/>
            <person name="Pati A."/>
            <person name="Goodwin L."/>
            <person name="Nordberg H.P."/>
            <person name="Cantor M.N."/>
            <person name="Hua S.X."/>
            <person name="Woyke T."/>
            <person name="Kerfeld C.A."/>
        </authorList>
    </citation>
    <scope>NUCLEOTIDE SEQUENCE [LARGE SCALE GENOMIC DNA]</scope>
    <source>
        <strain evidence="1 2">PCC 7417</strain>
    </source>
</reference>
<dbReference type="KEGG" id="csg:Cylst_2374"/>
<accession>K9WWN5</accession>
<evidence type="ECO:0000313" key="2">
    <source>
        <dbReference type="Proteomes" id="UP000010475"/>
    </source>
</evidence>
<proteinExistence type="predicted"/>
<protein>
    <submittedName>
        <fullName evidence="1">Uncharacterized protein</fullName>
    </submittedName>
</protein>
<name>K9WWN5_9NOST</name>
<keyword evidence="2" id="KW-1185">Reference proteome</keyword>
<organism evidence="1 2">
    <name type="scientific">Cylindrospermum stagnale PCC 7417</name>
    <dbReference type="NCBI Taxonomy" id="56107"/>
    <lineage>
        <taxon>Bacteria</taxon>
        <taxon>Bacillati</taxon>
        <taxon>Cyanobacteriota</taxon>
        <taxon>Cyanophyceae</taxon>
        <taxon>Nostocales</taxon>
        <taxon>Nostocaceae</taxon>
        <taxon>Cylindrospermum</taxon>
    </lineage>
</organism>
<dbReference type="Proteomes" id="UP000010475">
    <property type="component" value="Chromosome"/>
</dbReference>
<dbReference type="RefSeq" id="WP_015207852.1">
    <property type="nucleotide sequence ID" value="NC_019757.1"/>
</dbReference>
<dbReference type="AlphaFoldDB" id="K9WWN5"/>
<evidence type="ECO:0000313" key="1">
    <source>
        <dbReference type="EMBL" id="AFZ24598.1"/>
    </source>
</evidence>
<dbReference type="EMBL" id="CP003642">
    <property type="protein sequence ID" value="AFZ24598.1"/>
    <property type="molecule type" value="Genomic_DNA"/>
</dbReference>
<dbReference type="HOGENOM" id="CLU_1560418_0_0_3"/>